<dbReference type="PIRSF" id="PIRSF000390">
    <property type="entry name" value="PLP_StrS"/>
    <property type="match status" value="1"/>
</dbReference>
<dbReference type="InterPro" id="IPR015421">
    <property type="entry name" value="PyrdxlP-dep_Trfase_major"/>
</dbReference>
<dbReference type="OrthoDB" id="9810913at2"/>
<accession>A0A398D0Y9</accession>
<dbReference type="SUPFAM" id="SSF53383">
    <property type="entry name" value="PLP-dependent transferases"/>
    <property type="match status" value="1"/>
</dbReference>
<accession>A0A398DSD3</accession>
<comment type="cofactor">
    <cofactor evidence="1">
        <name>pyridoxal 5'-phosphate</name>
        <dbReference type="ChEBI" id="CHEBI:597326"/>
    </cofactor>
</comment>
<evidence type="ECO:0000313" key="7">
    <source>
        <dbReference type="Proteomes" id="UP000266260"/>
    </source>
</evidence>
<evidence type="ECO:0000256" key="1">
    <source>
        <dbReference type="ARBA" id="ARBA00001933"/>
    </source>
</evidence>
<dbReference type="GO" id="GO:0030170">
    <property type="term" value="F:pyridoxal phosphate binding"/>
    <property type="evidence" value="ECO:0007669"/>
    <property type="project" value="TreeGrafter"/>
</dbReference>
<dbReference type="GO" id="GO:0000271">
    <property type="term" value="P:polysaccharide biosynthetic process"/>
    <property type="evidence" value="ECO:0007669"/>
    <property type="project" value="TreeGrafter"/>
</dbReference>
<dbReference type="PANTHER" id="PTHR30244:SF34">
    <property type="entry name" value="DTDP-4-AMINO-4,6-DIDEOXYGALACTOSE TRANSAMINASE"/>
    <property type="match status" value="1"/>
</dbReference>
<evidence type="ECO:0000256" key="2">
    <source>
        <dbReference type="ARBA" id="ARBA00022898"/>
    </source>
</evidence>
<dbReference type="CDD" id="cd00616">
    <property type="entry name" value="AHBA_syn"/>
    <property type="match status" value="1"/>
</dbReference>
<evidence type="ECO:0000313" key="8">
    <source>
        <dbReference type="Proteomes" id="UP000266489"/>
    </source>
</evidence>
<dbReference type="Gene3D" id="3.40.640.10">
    <property type="entry name" value="Type I PLP-dependent aspartate aminotransferase-like (Major domain)"/>
    <property type="match status" value="1"/>
</dbReference>
<dbReference type="Gene3D" id="3.90.1150.10">
    <property type="entry name" value="Aspartate Aminotransferase, domain 1"/>
    <property type="match status" value="1"/>
</dbReference>
<proteinExistence type="inferred from homology"/>
<gene>
    <name evidence="5" type="primary">rfbH</name>
    <name evidence="6" type="ORF">SMC5_02750</name>
    <name evidence="5" type="ORF">SMC6_07795</name>
</gene>
<comment type="caution">
    <text evidence="5">The sequence shown here is derived from an EMBL/GenBank/DDBJ whole genome shotgun (WGS) entry which is preliminary data.</text>
</comment>
<dbReference type="GO" id="GO:0008483">
    <property type="term" value="F:transaminase activity"/>
    <property type="evidence" value="ECO:0007669"/>
    <property type="project" value="TreeGrafter"/>
</dbReference>
<protein>
    <submittedName>
        <fullName evidence="5">Lipopolysaccharide biosynthesis protein RfbH</fullName>
    </submittedName>
</protein>
<dbReference type="AlphaFoldDB" id="A0A398D0Y9"/>
<evidence type="ECO:0000256" key="4">
    <source>
        <dbReference type="RuleBase" id="RU004508"/>
    </source>
</evidence>
<organism evidence="5 7">
    <name type="scientific">Candidatus Cryosericum odellii</name>
    <dbReference type="NCBI Taxonomy" id="2290917"/>
    <lineage>
        <taxon>Bacteria</taxon>
        <taxon>Pseudomonadati</taxon>
        <taxon>Caldisericota/Cryosericota group</taxon>
        <taxon>Candidatus Cryosericota</taxon>
        <taxon>Candidatus Cryosericia</taxon>
        <taxon>Candidatus Cryosericales</taxon>
        <taxon>Candidatus Cryosericaceae</taxon>
        <taxon>Candidatus Cryosericum</taxon>
    </lineage>
</organism>
<name>A0A398D0Y9_9BACT</name>
<dbReference type="PANTHER" id="PTHR30244">
    <property type="entry name" value="TRANSAMINASE"/>
    <property type="match status" value="1"/>
</dbReference>
<evidence type="ECO:0000313" key="5">
    <source>
        <dbReference type="EMBL" id="RIE07069.1"/>
    </source>
</evidence>
<dbReference type="InterPro" id="IPR000653">
    <property type="entry name" value="DegT/StrS_aminotransferase"/>
</dbReference>
<dbReference type="EMBL" id="QXIT01000136">
    <property type="protein sequence ID" value="RIE07069.1"/>
    <property type="molecule type" value="Genomic_DNA"/>
</dbReference>
<dbReference type="Pfam" id="PF01041">
    <property type="entry name" value="DegT_DnrJ_EryC1"/>
    <property type="match status" value="1"/>
</dbReference>
<dbReference type="InterPro" id="IPR015424">
    <property type="entry name" value="PyrdxlP-dep_Trfase"/>
</dbReference>
<keyword evidence="7" id="KW-1185">Reference proteome</keyword>
<dbReference type="NCBIfam" id="NF011936">
    <property type="entry name" value="PRK15407.1"/>
    <property type="match status" value="1"/>
</dbReference>
<evidence type="ECO:0000313" key="6">
    <source>
        <dbReference type="EMBL" id="RIE13621.1"/>
    </source>
</evidence>
<dbReference type="Proteomes" id="UP000266489">
    <property type="component" value="Unassembled WGS sequence"/>
</dbReference>
<reference evidence="7 8" key="1">
    <citation type="submission" date="2018-09" db="EMBL/GenBank/DDBJ databases">
        <title>Discovery and Ecogenomic Context for Candidatus Cryosericales, a Global Caldiserica Order Active in Thawing Permafrost.</title>
        <authorList>
            <person name="Martinez M.A."/>
            <person name="Woodcroft B.J."/>
            <person name="Ignacio Espinoza J.C."/>
            <person name="Zayed A."/>
            <person name="Singleton C.M."/>
            <person name="Boyd J."/>
            <person name="Li Y.-F."/>
            <person name="Purvine S."/>
            <person name="Maughan H."/>
            <person name="Hodgkins S.B."/>
            <person name="Anderson D."/>
            <person name="Sederholm M."/>
            <person name="Temperton B."/>
            <person name="Saleska S.R."/>
            <person name="Tyson G.W."/>
            <person name="Rich V.I."/>
        </authorList>
    </citation>
    <scope>NUCLEOTIDE SEQUENCE [LARGE SCALE GENOMIC DNA]</scope>
    <source>
        <strain evidence="6 8">SMC5</strain>
        <strain evidence="5 7">SMC6</strain>
    </source>
</reference>
<dbReference type="FunFam" id="3.40.640.10:FF:000079">
    <property type="entry name" value="LPS biosynthesis protein"/>
    <property type="match status" value="1"/>
</dbReference>
<dbReference type="EMBL" id="QXIU01000068">
    <property type="protein sequence ID" value="RIE13621.1"/>
    <property type="molecule type" value="Genomic_DNA"/>
</dbReference>
<dbReference type="Proteomes" id="UP000266260">
    <property type="component" value="Unassembled WGS sequence"/>
</dbReference>
<comment type="similarity">
    <text evidence="3 4">Belongs to the DegT/DnrJ/EryC1 family.</text>
</comment>
<keyword evidence="2 4" id="KW-0663">Pyridoxal phosphate</keyword>
<sequence>MGVLDNLLPNPALDTDPRAAELRSQMLSLAADYAGLVHAPVPFIPGVSPVPVSGKTVGVPEVQALVSASLDCWLTTGRFNDAFEQQLASYLGITHVLTVNSGSSANLLAIAALMTPELGDRTLKAGDEVITAAAGFPTTVNPILQNGLVPVFVDVSLPTYDVNAELLEQALSSRTRAVMLAHTLGNPFDVEAVVQFAKQHGLWLIEDCCDALGSEYKGRRVGTFGDISTLSFYPAHHITTGEGGAVFTNNALLARSLASLRDWGRDCWCQPGHDNTCGKRYDWEWPGLPHGYDHKYVYTQLGYNLKMTDMQAAVGLAQMGQLDDFAVARQRNYTFLHEGLSGLQDLLLLPEPTLGSLPSWFGFPTTLQRSAAGHRPELLRFLESRHIGNRLLFGGNLIRQPYMQGRTYRVAGSLAATDTILENTFWLGVCPAVTLGMLTYVIESLTAWGAGIT</sequence>
<evidence type="ECO:0000256" key="3">
    <source>
        <dbReference type="ARBA" id="ARBA00037999"/>
    </source>
</evidence>
<dbReference type="InterPro" id="IPR015422">
    <property type="entry name" value="PyrdxlP-dep_Trfase_small"/>
</dbReference>